<evidence type="ECO:0000313" key="10">
    <source>
        <dbReference type="Proteomes" id="UP000182658"/>
    </source>
</evidence>
<dbReference type="InParanoid" id="A0A1J7JDN4"/>
<sequence>MTVRKTLGPLMAAFVAIDIIIVLGRLIVRKRLNRLEYDDYAIVVALVGFVVMCSFCFVSLAYGFGTSDPAVIATISNYNAMEASRYFTIAQITYVAGFPVVRISVALVLHRIVNGMARLQRALVASMVFVGVYALGCILVDAFQCIPLKAVWGDGTGRCLSSSQLAGLAFAVSALDIASALLYAVLPVFLLKGLQLGKRTKAAIMCLLGLGGGTVVISLVRLRTLVLLVHSSDVAHSLDLELESFIYSVLEFGISILTASLVAFRPLLKYLPFGTRGHSSGRQGRSDGLNSGNPAARGTNRFELSRRDHRYTANGIRLDSDDAESERDILRDATGVWKQSDVTVSFETKANGTDGNSSEHERARI</sequence>
<dbReference type="PANTHER" id="PTHR33048">
    <property type="entry name" value="PTH11-LIKE INTEGRAL MEMBRANE PROTEIN (AFU_ORTHOLOGUE AFUA_5G11245)"/>
    <property type="match status" value="1"/>
</dbReference>
<dbReference type="Proteomes" id="UP000182658">
    <property type="component" value="Unassembled WGS sequence"/>
</dbReference>
<keyword evidence="4 7" id="KW-0472">Membrane</keyword>
<evidence type="ECO:0000256" key="5">
    <source>
        <dbReference type="ARBA" id="ARBA00038359"/>
    </source>
</evidence>
<feature type="region of interest" description="Disordered" evidence="6">
    <location>
        <begin position="277"/>
        <end position="304"/>
    </location>
</feature>
<proteinExistence type="inferred from homology"/>
<dbReference type="Pfam" id="PF20684">
    <property type="entry name" value="Fung_rhodopsin"/>
    <property type="match status" value="1"/>
</dbReference>
<dbReference type="InterPro" id="IPR049326">
    <property type="entry name" value="Rhodopsin_dom_fungi"/>
</dbReference>
<evidence type="ECO:0000256" key="6">
    <source>
        <dbReference type="SAM" id="MobiDB-lite"/>
    </source>
</evidence>
<dbReference type="GO" id="GO:0016020">
    <property type="term" value="C:membrane"/>
    <property type="evidence" value="ECO:0007669"/>
    <property type="project" value="UniProtKB-SubCell"/>
</dbReference>
<gene>
    <name evidence="9" type="ORF">CONLIGDRAFT_682846</name>
</gene>
<dbReference type="InterPro" id="IPR052337">
    <property type="entry name" value="SAT4-like"/>
</dbReference>
<comment type="subcellular location">
    <subcellularLocation>
        <location evidence="1">Membrane</location>
        <topology evidence="1">Multi-pass membrane protein</topology>
    </subcellularLocation>
</comment>
<name>A0A1J7JDN4_9PEZI</name>
<feature type="transmembrane region" description="Helical" evidence="7">
    <location>
        <begin position="122"/>
        <end position="144"/>
    </location>
</feature>
<protein>
    <recommendedName>
        <fullName evidence="8">Rhodopsin domain-containing protein</fullName>
    </recommendedName>
</protein>
<reference evidence="9 10" key="1">
    <citation type="submission" date="2016-10" db="EMBL/GenBank/DDBJ databases">
        <title>Draft genome sequence of Coniochaeta ligniaria NRRL30616, a lignocellulolytic fungus for bioabatement of inhibitors in plant biomass hydrolysates.</title>
        <authorList>
            <consortium name="DOE Joint Genome Institute"/>
            <person name="Jimenez D.J."/>
            <person name="Hector R.E."/>
            <person name="Riley R."/>
            <person name="Sun H."/>
            <person name="Grigoriev I.V."/>
            <person name="Van Elsas J.D."/>
            <person name="Nichols N.N."/>
        </authorList>
    </citation>
    <scope>NUCLEOTIDE SEQUENCE [LARGE SCALE GENOMIC DNA]</scope>
    <source>
        <strain evidence="9 10">NRRL 30616</strain>
    </source>
</reference>
<dbReference type="EMBL" id="KV875099">
    <property type="protein sequence ID" value="OIW27832.1"/>
    <property type="molecule type" value="Genomic_DNA"/>
</dbReference>
<evidence type="ECO:0000259" key="8">
    <source>
        <dbReference type="Pfam" id="PF20684"/>
    </source>
</evidence>
<dbReference type="AlphaFoldDB" id="A0A1J7JDN4"/>
<dbReference type="PANTHER" id="PTHR33048:SF167">
    <property type="entry name" value="INTEGRAL MEMBRANE PROTEIN"/>
    <property type="match status" value="1"/>
</dbReference>
<organism evidence="9 10">
    <name type="scientific">Coniochaeta ligniaria NRRL 30616</name>
    <dbReference type="NCBI Taxonomy" id="1408157"/>
    <lineage>
        <taxon>Eukaryota</taxon>
        <taxon>Fungi</taxon>
        <taxon>Dikarya</taxon>
        <taxon>Ascomycota</taxon>
        <taxon>Pezizomycotina</taxon>
        <taxon>Sordariomycetes</taxon>
        <taxon>Sordariomycetidae</taxon>
        <taxon>Coniochaetales</taxon>
        <taxon>Coniochaetaceae</taxon>
        <taxon>Coniochaeta</taxon>
    </lineage>
</organism>
<accession>A0A1J7JDN4</accession>
<keyword evidence="10" id="KW-1185">Reference proteome</keyword>
<comment type="similarity">
    <text evidence="5">Belongs to the SAT4 family.</text>
</comment>
<feature type="transmembrane region" description="Helical" evidence="7">
    <location>
        <begin position="40"/>
        <end position="65"/>
    </location>
</feature>
<feature type="domain" description="Rhodopsin" evidence="8">
    <location>
        <begin position="25"/>
        <end position="269"/>
    </location>
</feature>
<feature type="transmembrane region" description="Helical" evidence="7">
    <location>
        <begin position="164"/>
        <end position="190"/>
    </location>
</feature>
<evidence type="ECO:0000256" key="1">
    <source>
        <dbReference type="ARBA" id="ARBA00004141"/>
    </source>
</evidence>
<evidence type="ECO:0000256" key="2">
    <source>
        <dbReference type="ARBA" id="ARBA00022692"/>
    </source>
</evidence>
<dbReference type="OrthoDB" id="5429740at2759"/>
<feature type="transmembrane region" description="Helical" evidence="7">
    <location>
        <begin position="6"/>
        <end position="28"/>
    </location>
</feature>
<keyword evidence="2 7" id="KW-0812">Transmembrane</keyword>
<evidence type="ECO:0000313" key="9">
    <source>
        <dbReference type="EMBL" id="OIW27832.1"/>
    </source>
</evidence>
<feature type="compositionally biased region" description="Polar residues" evidence="6">
    <location>
        <begin position="277"/>
        <end position="293"/>
    </location>
</feature>
<evidence type="ECO:0000256" key="7">
    <source>
        <dbReference type="SAM" id="Phobius"/>
    </source>
</evidence>
<feature type="transmembrane region" description="Helical" evidence="7">
    <location>
        <begin position="202"/>
        <end position="224"/>
    </location>
</feature>
<evidence type="ECO:0000256" key="4">
    <source>
        <dbReference type="ARBA" id="ARBA00023136"/>
    </source>
</evidence>
<keyword evidence="3 7" id="KW-1133">Transmembrane helix</keyword>
<evidence type="ECO:0000256" key="3">
    <source>
        <dbReference type="ARBA" id="ARBA00022989"/>
    </source>
</evidence>
<feature type="transmembrane region" description="Helical" evidence="7">
    <location>
        <begin position="244"/>
        <end position="264"/>
    </location>
</feature>
<feature type="transmembrane region" description="Helical" evidence="7">
    <location>
        <begin position="85"/>
        <end position="110"/>
    </location>
</feature>